<dbReference type="EMBL" id="QSGO01000031">
    <property type="protein sequence ID" value="RHB29663.1"/>
    <property type="molecule type" value="Genomic_DNA"/>
</dbReference>
<evidence type="ECO:0000256" key="4">
    <source>
        <dbReference type="ARBA" id="ARBA00023263"/>
    </source>
</evidence>
<feature type="signal peptide" evidence="6">
    <location>
        <begin position="1"/>
        <end position="25"/>
    </location>
</feature>
<dbReference type="PROSITE" id="PS51257">
    <property type="entry name" value="PROKAR_LIPOPROTEIN"/>
    <property type="match status" value="1"/>
</dbReference>
<feature type="compositionally biased region" description="Polar residues" evidence="5">
    <location>
        <begin position="813"/>
        <end position="828"/>
    </location>
</feature>
<proteinExistence type="inferred from homology"/>
<organism evidence="8 9">
    <name type="scientific">Bacteroides nordii</name>
    <dbReference type="NCBI Taxonomy" id="291645"/>
    <lineage>
        <taxon>Bacteria</taxon>
        <taxon>Pseudomonadati</taxon>
        <taxon>Bacteroidota</taxon>
        <taxon>Bacteroidia</taxon>
        <taxon>Bacteroidales</taxon>
        <taxon>Bacteroidaceae</taxon>
        <taxon>Bacteroides</taxon>
    </lineage>
</organism>
<evidence type="ECO:0000256" key="3">
    <source>
        <dbReference type="ARBA" id="ARBA00022729"/>
    </source>
</evidence>
<keyword evidence="3 6" id="KW-0732">Signal</keyword>
<name>A0A413V7W1_9BACE</name>
<dbReference type="GO" id="GO:0009289">
    <property type="term" value="C:pilus"/>
    <property type="evidence" value="ECO:0007669"/>
    <property type="project" value="UniProtKB-SubCell"/>
</dbReference>
<dbReference type="Pfam" id="PF06321">
    <property type="entry name" value="P_gingi_FimA"/>
    <property type="match status" value="1"/>
</dbReference>
<feature type="region of interest" description="Disordered" evidence="5">
    <location>
        <begin position="805"/>
        <end position="828"/>
    </location>
</feature>
<evidence type="ECO:0000259" key="7">
    <source>
        <dbReference type="Pfam" id="PF06321"/>
    </source>
</evidence>
<evidence type="ECO:0000313" key="8">
    <source>
        <dbReference type="EMBL" id="RHB29663.1"/>
    </source>
</evidence>
<feature type="domain" description="Major fimbrial subunit protein N-terminal" evidence="7">
    <location>
        <begin position="45"/>
        <end position="174"/>
    </location>
</feature>
<sequence>MKKSGNIYIKGLLYFLLLMMFSSCFDDTFADNKTSDNSYIMIGGTMTRAATNPGTVPDDYIVKSLRVLAFEQSTGKCVSNKRYTAENGDVIKHSIDAGDYNFVFLANEPPHELIINELNGITKYTDLDEIAYPEYFFSSEQIIPMIQEIKGVKVLSGGQGAVLSDNTTVNPLQLALERLAVRIDVVLESEDDLEDIFSGLVFENIPDVVPLTSNYQGVVGQNNTRTLSKDDDGSYFSDETPTSGRVWAKRISRIILPAKELSTVGDKTKAVILTVDMGSHYSPFCELQIASNPVNYSLPGNTMLDLHGIIKEPLEMNIKASKWVDVDNNWNIDNQRILRVSHVDASITDFNGSRISFWSNMPVVKVLPEAYDVDAGKMVETNRIFNSLASQRTSDGSTAPERFMYTVKYENGQRTGTGYMDLLADGWVEKEYWGVGVNDYVSLARNVSGTYKLTLSAENEDGSNALQREITVKIIQNGKRLQFYHPVVEPSNGATGYAGAFWKNNQRGERIIMGQHARAGTDAETIADWSAWVDDDPNKMVILSTTPSLDPNVGTANPGYAEDFLVTPNSQKGEDGKSVTGKGRIYFRIGLTGTNTTNTPRYATVKLKYYLWGWGDPVIATLYLRQGEQPDYLYTGRSGSRAFAVYNMTHSSFLTAPATSPFSIVVNRGNASEVDFPTKAGAHFQWARLKPGSYGNYSGGTETDASYDSFGYRALNPRPDMNAVNLTGWGWSYYKNYQYLIWDNGNASESYSTDYEICPNGYHRPNDGSISGGSVASHNSSQADANASEWRASIFANPMTGDGNELYNPNHPDYNSNRTSDGQPTSPSYYAPVPLPENMTFGFYADGYFDRHPIEQNFLPGNNVQFGVTINSADAAYWGCLFFNGSKSLFFPAAGRRNYGVKGADGAGMLEHPSAGFYMTASAADIPEDKGTTHIDWSSVWNMELSYMETAPISTSFKNGFSLRCVKNE</sequence>
<evidence type="ECO:0000256" key="6">
    <source>
        <dbReference type="SAM" id="SignalP"/>
    </source>
</evidence>
<evidence type="ECO:0000256" key="2">
    <source>
        <dbReference type="ARBA" id="ARBA00006011"/>
    </source>
</evidence>
<evidence type="ECO:0000256" key="5">
    <source>
        <dbReference type="SAM" id="MobiDB-lite"/>
    </source>
</evidence>
<dbReference type="AlphaFoldDB" id="A0A413V7W1"/>
<keyword evidence="4" id="KW-0281">Fimbrium</keyword>
<dbReference type="Proteomes" id="UP000284379">
    <property type="component" value="Unassembled WGS sequence"/>
</dbReference>
<accession>A0A413V7W1</accession>
<dbReference type="RefSeq" id="WP_122202290.1">
    <property type="nucleotide sequence ID" value="NZ_CABJFV010000031.1"/>
</dbReference>
<comment type="similarity">
    <text evidence="2">Belongs to the bacteroidetes fimbrillin superfamily. FimA/Mfa1 family.</text>
</comment>
<protein>
    <recommendedName>
        <fullName evidence="7">Major fimbrial subunit protein N-terminal domain-containing protein</fullName>
    </recommendedName>
</protein>
<gene>
    <name evidence="8" type="ORF">DW888_19715</name>
</gene>
<feature type="chain" id="PRO_5019406823" description="Major fimbrial subunit protein N-terminal domain-containing protein" evidence="6">
    <location>
        <begin position="26"/>
        <end position="969"/>
    </location>
</feature>
<evidence type="ECO:0000256" key="1">
    <source>
        <dbReference type="ARBA" id="ARBA00004561"/>
    </source>
</evidence>
<evidence type="ECO:0000313" key="9">
    <source>
        <dbReference type="Proteomes" id="UP000284379"/>
    </source>
</evidence>
<dbReference type="InterPro" id="IPR029141">
    <property type="entry name" value="FimA_N"/>
</dbReference>
<reference evidence="8 9" key="1">
    <citation type="submission" date="2018-08" db="EMBL/GenBank/DDBJ databases">
        <title>A genome reference for cultivated species of the human gut microbiota.</title>
        <authorList>
            <person name="Zou Y."/>
            <person name="Xue W."/>
            <person name="Luo G."/>
        </authorList>
    </citation>
    <scope>NUCLEOTIDE SEQUENCE [LARGE SCALE GENOMIC DNA]</scope>
    <source>
        <strain evidence="8 9">AM40-30BH</strain>
    </source>
</reference>
<comment type="caution">
    <text evidence="8">The sequence shown here is derived from an EMBL/GenBank/DDBJ whole genome shotgun (WGS) entry which is preliminary data.</text>
</comment>
<comment type="subcellular location">
    <subcellularLocation>
        <location evidence="1">Fimbrium</location>
    </subcellularLocation>
</comment>